<dbReference type="InterPro" id="IPR036974">
    <property type="entry name" value="PUA_sf"/>
</dbReference>
<dbReference type="InterPro" id="IPR032819">
    <property type="entry name" value="TruB_C"/>
</dbReference>
<feature type="domain" description="tRNA pseudouridylate synthase B C-terminal" evidence="9">
    <location>
        <begin position="219"/>
        <end position="262"/>
    </location>
</feature>
<dbReference type="EC" id="5.4.99.25" evidence="5"/>
<evidence type="ECO:0000313" key="11">
    <source>
        <dbReference type="Proteomes" id="UP000572528"/>
    </source>
</evidence>
<evidence type="ECO:0000313" key="10">
    <source>
        <dbReference type="EMBL" id="NYS68335.1"/>
    </source>
</evidence>
<feature type="domain" description="tRNA pseudouridine synthase II TruB subfamily 2 C-terminal" evidence="8">
    <location>
        <begin position="286"/>
        <end position="368"/>
    </location>
</feature>
<organism evidence="10 11">
    <name type="scientific">Actinomyces bowdenii</name>
    <dbReference type="NCBI Taxonomy" id="131109"/>
    <lineage>
        <taxon>Bacteria</taxon>
        <taxon>Bacillati</taxon>
        <taxon>Actinomycetota</taxon>
        <taxon>Actinomycetes</taxon>
        <taxon>Actinomycetales</taxon>
        <taxon>Actinomycetaceae</taxon>
        <taxon>Actinomyces</taxon>
    </lineage>
</organism>
<dbReference type="InterPro" id="IPR015225">
    <property type="entry name" value="tRNA_psdUridine_synth_fam2_C"/>
</dbReference>
<dbReference type="Proteomes" id="UP000572528">
    <property type="component" value="Unassembled WGS sequence"/>
</dbReference>
<dbReference type="InterPro" id="IPR015947">
    <property type="entry name" value="PUA-like_sf"/>
</dbReference>
<dbReference type="HAMAP" id="MF_01080">
    <property type="entry name" value="TruB_bact"/>
    <property type="match status" value="1"/>
</dbReference>
<dbReference type="InterPro" id="IPR014780">
    <property type="entry name" value="tRNA_psdUridine_synth_TruB"/>
</dbReference>
<name>A0A853EI00_9ACTO</name>
<dbReference type="GO" id="GO:0003723">
    <property type="term" value="F:RNA binding"/>
    <property type="evidence" value="ECO:0007669"/>
    <property type="project" value="InterPro"/>
</dbReference>
<comment type="caution">
    <text evidence="10">The sequence shown here is derived from an EMBL/GenBank/DDBJ whole genome shotgun (WGS) entry which is preliminary data.</text>
</comment>
<evidence type="ECO:0000256" key="6">
    <source>
        <dbReference type="SAM" id="MobiDB-lite"/>
    </source>
</evidence>
<dbReference type="GO" id="GO:1990481">
    <property type="term" value="P:mRNA pseudouridine synthesis"/>
    <property type="evidence" value="ECO:0007669"/>
    <property type="project" value="TreeGrafter"/>
</dbReference>
<dbReference type="CDD" id="cd02573">
    <property type="entry name" value="PseudoU_synth_EcTruB"/>
    <property type="match status" value="1"/>
</dbReference>
<evidence type="ECO:0000256" key="2">
    <source>
        <dbReference type="ARBA" id="ARBA00005642"/>
    </source>
</evidence>
<dbReference type="AlphaFoldDB" id="A0A853EI00"/>
<feature type="region of interest" description="Disordered" evidence="6">
    <location>
        <begin position="1"/>
        <end position="29"/>
    </location>
</feature>
<comment type="function">
    <text evidence="5">Responsible for synthesis of pseudouridine from uracil-55 in the psi GC loop of transfer RNAs.</text>
</comment>
<dbReference type="Gene3D" id="3.30.2350.10">
    <property type="entry name" value="Pseudouridine synthase"/>
    <property type="match status" value="1"/>
</dbReference>
<feature type="domain" description="Pseudouridine synthase II N-terminal" evidence="7">
    <location>
        <begin position="58"/>
        <end position="218"/>
    </location>
</feature>
<dbReference type="PANTHER" id="PTHR13767">
    <property type="entry name" value="TRNA-PSEUDOURIDINE SYNTHASE"/>
    <property type="match status" value="1"/>
</dbReference>
<evidence type="ECO:0000256" key="3">
    <source>
        <dbReference type="ARBA" id="ARBA00022694"/>
    </source>
</evidence>
<keyword evidence="4 5" id="KW-0413">Isomerase</keyword>
<proteinExistence type="inferred from homology"/>
<comment type="similarity">
    <text evidence="2 5">Belongs to the pseudouridine synthase TruB family. Type 1 subfamily.</text>
</comment>
<sequence>MSRAGQSGRRGQGARSGHDGHSRARPQVARGAVSAADGLLLVDKPAGISSHDVVAATRRLAATRKVGHAGTLDPMATGLLVLGVGRATRLLTYLVGADKDYEATLRLGQETLTEDAEGEITAGAGCRPEDLPAARLSTALAGLTGEIMQVPSAVSAIKVGGVRSYARVRQGEAVELAARPVTISSLELRGQPRAATAADGTAVVDLDLGVSCSSGTYVRAIARDLGAALGCGAHLTALRRTRVGPFDVGEAATLEALSAQVEADAASTRPGGLRVLGLSEAARRCFPAVELTGAEAGAVSHGQALPASALGRAQAPARPIAPKAAAAKGAEEVEGTGPGPVVAAFAPDGAVVALLAAKGSRARPVLVLAPA</sequence>
<feature type="active site" description="Nucleophile" evidence="5">
    <location>
        <position position="73"/>
    </location>
</feature>
<evidence type="ECO:0000256" key="5">
    <source>
        <dbReference type="HAMAP-Rule" id="MF_01080"/>
    </source>
</evidence>
<evidence type="ECO:0000256" key="1">
    <source>
        <dbReference type="ARBA" id="ARBA00000385"/>
    </source>
</evidence>
<evidence type="ECO:0000259" key="8">
    <source>
        <dbReference type="Pfam" id="PF09142"/>
    </source>
</evidence>
<evidence type="ECO:0000259" key="7">
    <source>
        <dbReference type="Pfam" id="PF01509"/>
    </source>
</evidence>
<gene>
    <name evidence="5 10" type="primary">truB</name>
    <name evidence="10" type="ORF">HZZ05_02130</name>
</gene>
<accession>A0A853EI00</accession>
<dbReference type="SUPFAM" id="SSF55120">
    <property type="entry name" value="Pseudouridine synthase"/>
    <property type="match status" value="1"/>
</dbReference>
<protein>
    <recommendedName>
        <fullName evidence="5">tRNA pseudouridine synthase B</fullName>
        <ecNumber evidence="5">5.4.99.25</ecNumber>
    </recommendedName>
    <alternativeName>
        <fullName evidence="5">tRNA pseudouridine(55) synthase</fullName>
        <shortName evidence="5">Psi55 synthase</shortName>
    </alternativeName>
    <alternativeName>
        <fullName evidence="5">tRNA pseudouridylate synthase</fullName>
    </alternativeName>
    <alternativeName>
        <fullName evidence="5">tRNA-uridine isomerase</fullName>
    </alternativeName>
</protein>
<dbReference type="EMBL" id="JACBXV010000013">
    <property type="protein sequence ID" value="NYS68335.1"/>
    <property type="molecule type" value="Genomic_DNA"/>
</dbReference>
<dbReference type="InterPro" id="IPR020103">
    <property type="entry name" value="PsdUridine_synth_cat_dom_sf"/>
</dbReference>
<dbReference type="NCBIfam" id="TIGR00431">
    <property type="entry name" value="TruB"/>
    <property type="match status" value="1"/>
</dbReference>
<feature type="compositionally biased region" description="Low complexity" evidence="6">
    <location>
        <begin position="1"/>
        <end position="15"/>
    </location>
</feature>
<dbReference type="Gene3D" id="2.30.130.10">
    <property type="entry name" value="PUA domain"/>
    <property type="match status" value="1"/>
</dbReference>
<dbReference type="InterPro" id="IPR002501">
    <property type="entry name" value="PsdUridine_synth_N"/>
</dbReference>
<dbReference type="SUPFAM" id="SSF88697">
    <property type="entry name" value="PUA domain-like"/>
    <property type="match status" value="1"/>
</dbReference>
<keyword evidence="3 5" id="KW-0819">tRNA processing</keyword>
<dbReference type="GO" id="GO:0031119">
    <property type="term" value="P:tRNA pseudouridine synthesis"/>
    <property type="evidence" value="ECO:0007669"/>
    <property type="project" value="UniProtKB-UniRule"/>
</dbReference>
<comment type="catalytic activity">
    <reaction evidence="1 5">
        <text>uridine(55) in tRNA = pseudouridine(55) in tRNA</text>
        <dbReference type="Rhea" id="RHEA:42532"/>
        <dbReference type="Rhea" id="RHEA-COMP:10101"/>
        <dbReference type="Rhea" id="RHEA-COMP:10102"/>
        <dbReference type="ChEBI" id="CHEBI:65314"/>
        <dbReference type="ChEBI" id="CHEBI:65315"/>
        <dbReference type="EC" id="5.4.99.25"/>
    </reaction>
</comment>
<evidence type="ECO:0000259" key="9">
    <source>
        <dbReference type="Pfam" id="PF16198"/>
    </source>
</evidence>
<evidence type="ECO:0000256" key="4">
    <source>
        <dbReference type="ARBA" id="ARBA00023235"/>
    </source>
</evidence>
<dbReference type="PANTHER" id="PTHR13767:SF2">
    <property type="entry name" value="PSEUDOURIDYLATE SYNTHASE TRUB1"/>
    <property type="match status" value="1"/>
</dbReference>
<reference evidence="10 11" key="1">
    <citation type="submission" date="2020-07" db="EMBL/GenBank/DDBJ databases">
        <title>MOT database genomes.</title>
        <authorList>
            <person name="Joseph S."/>
            <person name="Aduse-Opoku J."/>
            <person name="Hashim A."/>
            <person name="Wade W."/>
            <person name="Curtis M."/>
        </authorList>
    </citation>
    <scope>NUCLEOTIDE SEQUENCE [LARGE SCALE GENOMIC DNA]</scope>
    <source>
        <strain evidence="10 11">WMus004</strain>
    </source>
</reference>
<dbReference type="GO" id="GO:0160148">
    <property type="term" value="F:tRNA pseudouridine(55) synthase activity"/>
    <property type="evidence" value="ECO:0007669"/>
    <property type="project" value="UniProtKB-EC"/>
</dbReference>
<dbReference type="Pfam" id="PF09142">
    <property type="entry name" value="TruB_C"/>
    <property type="match status" value="1"/>
</dbReference>
<dbReference type="Pfam" id="PF01509">
    <property type="entry name" value="TruB_N"/>
    <property type="match status" value="1"/>
</dbReference>
<dbReference type="Pfam" id="PF16198">
    <property type="entry name" value="TruB_C_2"/>
    <property type="match status" value="1"/>
</dbReference>